<comment type="cofactor">
    <cofactor evidence="1">
        <name>FAD</name>
        <dbReference type="ChEBI" id="CHEBI:57692"/>
    </cofactor>
</comment>
<evidence type="ECO:0000256" key="3">
    <source>
        <dbReference type="ARBA" id="ARBA00022630"/>
    </source>
</evidence>
<keyword evidence="9" id="KW-1185">Reference proteome</keyword>
<evidence type="ECO:0000256" key="5">
    <source>
        <dbReference type="ARBA" id="ARBA00023002"/>
    </source>
</evidence>
<dbReference type="Proteomes" id="UP001521137">
    <property type="component" value="Unassembled WGS sequence"/>
</dbReference>
<evidence type="ECO:0000259" key="6">
    <source>
        <dbReference type="Pfam" id="PF00732"/>
    </source>
</evidence>
<protein>
    <submittedName>
        <fullName evidence="8">GMC family oxidoreductase</fullName>
    </submittedName>
</protein>
<feature type="domain" description="Glucose-methanol-choline oxidoreductase C-terminal" evidence="7">
    <location>
        <begin position="427"/>
        <end position="550"/>
    </location>
</feature>
<dbReference type="EMBL" id="JAKGAS010000002">
    <property type="protein sequence ID" value="MCF2947533.1"/>
    <property type="molecule type" value="Genomic_DNA"/>
</dbReference>
<proteinExistence type="inferred from homology"/>
<evidence type="ECO:0000256" key="1">
    <source>
        <dbReference type="ARBA" id="ARBA00001974"/>
    </source>
</evidence>
<gene>
    <name evidence="8" type="ORF">L0668_05395</name>
</gene>
<evidence type="ECO:0000259" key="7">
    <source>
        <dbReference type="Pfam" id="PF05199"/>
    </source>
</evidence>
<dbReference type="InterPro" id="IPR036188">
    <property type="entry name" value="FAD/NAD-bd_sf"/>
</dbReference>
<dbReference type="Pfam" id="PF05199">
    <property type="entry name" value="GMC_oxred_C"/>
    <property type="match status" value="1"/>
</dbReference>
<dbReference type="SUPFAM" id="SSF54373">
    <property type="entry name" value="FAD-linked reductases, C-terminal domain"/>
    <property type="match status" value="1"/>
</dbReference>
<reference evidence="8 9" key="1">
    <citation type="submission" date="2022-01" db="EMBL/GenBank/DDBJ databases">
        <title>Paraglaciecola sp. G1-23.</title>
        <authorList>
            <person name="Jin M.S."/>
            <person name="Han D.M."/>
            <person name="Kim H.M."/>
            <person name="Jeon C.O."/>
        </authorList>
    </citation>
    <scope>NUCLEOTIDE SEQUENCE [LARGE SCALE GENOMIC DNA]</scope>
    <source>
        <strain evidence="8 9">G1-23</strain>
    </source>
</reference>
<dbReference type="RefSeq" id="WP_235311052.1">
    <property type="nucleotide sequence ID" value="NZ_JAKGAS010000002.1"/>
</dbReference>
<dbReference type="Gene3D" id="3.50.50.60">
    <property type="entry name" value="FAD/NAD(P)-binding domain"/>
    <property type="match status" value="2"/>
</dbReference>
<feature type="domain" description="Glucose-methanol-choline oxidoreductase N-terminal" evidence="6">
    <location>
        <begin position="107"/>
        <end position="339"/>
    </location>
</feature>
<comment type="similarity">
    <text evidence="2">Belongs to the GMC oxidoreductase family.</text>
</comment>
<dbReference type="PANTHER" id="PTHR42784">
    <property type="entry name" value="PYRANOSE 2-OXIDASE"/>
    <property type="match status" value="1"/>
</dbReference>
<accession>A0ABS9D3M1</accession>
<dbReference type="SUPFAM" id="SSF51905">
    <property type="entry name" value="FAD/NAD(P)-binding domain"/>
    <property type="match status" value="1"/>
</dbReference>
<dbReference type="Pfam" id="PF00732">
    <property type="entry name" value="GMC_oxred_N"/>
    <property type="match status" value="1"/>
</dbReference>
<dbReference type="InterPro" id="IPR007867">
    <property type="entry name" value="GMC_OxRtase_C"/>
</dbReference>
<keyword evidence="4" id="KW-0274">FAD</keyword>
<dbReference type="InterPro" id="IPR000172">
    <property type="entry name" value="GMC_OxRdtase_N"/>
</dbReference>
<dbReference type="InterPro" id="IPR051473">
    <property type="entry name" value="P2Ox-like"/>
</dbReference>
<evidence type="ECO:0000256" key="2">
    <source>
        <dbReference type="ARBA" id="ARBA00010790"/>
    </source>
</evidence>
<keyword evidence="5" id="KW-0560">Oxidoreductase</keyword>
<sequence length="567" mass="63023">MTEYDAIVVGSGMSGGWSAKELAEQGLKVLVLERGPKIEPSKDYADFVSPWDKPNLDQIPEDEVKEHYPIQYKGVRYAMRNSTKHFWVKDSEHPYDTPKDKPYEWLRGYHTGGRSLLWSRQSYRLGPQDFEANKKDGHGTDWPIRYSDLEPWYDYVEKFAGVAGNKDGLEQLPDGVFQPAFDLTCAEQAFKTNLEKNFPTRNVIQARVAHLTKPTEEQMALGRGPCQVRNHCNRGCSFGAYFSSNHATLPAAMRTGNCTIVNNAIVQSVEYDAERQRVSGVKVIDANTNKVTTYTARLVFLNASTIATSMILLQSKSETFPNGLANSSDQVGRNLMDHVSGAGASGEFEGFDDEYYYGRRPGGIYIPRYANITEQDKPYLRGFGFQGGGNRSGWTGNRPGIGEDFKTANRKPGTWRVGIYAFGEVLPNPNNRVTLHKTKTDQWGLPIAHIDCVMGENEKIMMREAQKDAYEMLKAAGAVNINKGPDAEVNLTAPGNRIHEMGTARMGRDPKTSVLNEWCQAHDVPNLFITDGACMPSGGCQNPSITYMALSARAASHAVKLFKEGVI</sequence>
<dbReference type="PANTHER" id="PTHR42784:SF1">
    <property type="entry name" value="PYRANOSE 2-OXIDASE"/>
    <property type="match status" value="1"/>
</dbReference>
<evidence type="ECO:0000256" key="4">
    <source>
        <dbReference type="ARBA" id="ARBA00022827"/>
    </source>
</evidence>
<comment type="caution">
    <text evidence="8">The sequence shown here is derived from an EMBL/GenBank/DDBJ whole genome shotgun (WGS) entry which is preliminary data.</text>
</comment>
<organism evidence="8 9">
    <name type="scientific">Paraglaciecola algarum</name>
    <dbReference type="NCBI Taxonomy" id="3050085"/>
    <lineage>
        <taxon>Bacteria</taxon>
        <taxon>Pseudomonadati</taxon>
        <taxon>Pseudomonadota</taxon>
        <taxon>Gammaproteobacteria</taxon>
        <taxon>Alteromonadales</taxon>
        <taxon>Alteromonadaceae</taxon>
        <taxon>Paraglaciecola</taxon>
    </lineage>
</organism>
<keyword evidence="3" id="KW-0285">Flavoprotein</keyword>
<name>A0ABS9D3M1_9ALTE</name>
<evidence type="ECO:0000313" key="9">
    <source>
        <dbReference type="Proteomes" id="UP001521137"/>
    </source>
</evidence>
<evidence type="ECO:0000313" key="8">
    <source>
        <dbReference type="EMBL" id="MCF2947533.1"/>
    </source>
</evidence>
<dbReference type="Pfam" id="PF13450">
    <property type="entry name" value="NAD_binding_8"/>
    <property type="match status" value="1"/>
</dbReference>